<keyword evidence="3 8" id="KW-0479">Metal-binding</keyword>
<dbReference type="RefSeq" id="WP_155584375.1">
    <property type="nucleotide sequence ID" value="NZ_JBHSTH010000012.1"/>
</dbReference>
<dbReference type="GO" id="GO:0046872">
    <property type="term" value="F:metal ion binding"/>
    <property type="evidence" value="ECO:0007669"/>
    <property type="project" value="UniProtKB-KW"/>
</dbReference>
<dbReference type="GO" id="GO:0061603">
    <property type="term" value="F:molybdenum cofactor guanylyltransferase activity"/>
    <property type="evidence" value="ECO:0007669"/>
    <property type="project" value="UniProtKB-EC"/>
</dbReference>
<feature type="binding site" evidence="8">
    <location>
        <position position="104"/>
    </location>
    <ligand>
        <name>GTP</name>
        <dbReference type="ChEBI" id="CHEBI:37565"/>
    </ligand>
</feature>
<comment type="caution">
    <text evidence="10">The sequence shown here is derived from an EMBL/GenBank/DDBJ whole genome shotgun (WGS) entry which is preliminary data.</text>
</comment>
<sequence length="200" mass="22050">MPLNPSLLPCSILLLAGGRGQRMGGQDKGLLDWHGQPLIAHLHHLVRPLTDDLIISCNRNQPRYAPYADQLIGDDSPDFPGPLAGIRAGLAVARHPHLLVLPCDVPHIDEQLLVDLREAAQRNPQQPLMVRHGDFWEPLLCVIPTGLRDDIERAWQAGERSPRQIMLALGAKALDCPANDPRLANLNTPELLHRPPSVSE</sequence>
<evidence type="ECO:0000256" key="8">
    <source>
        <dbReference type="HAMAP-Rule" id="MF_00316"/>
    </source>
</evidence>
<evidence type="ECO:0000313" key="11">
    <source>
        <dbReference type="Proteomes" id="UP000438196"/>
    </source>
</evidence>
<keyword evidence="5 8" id="KW-0460">Magnesium</keyword>
<comment type="subunit">
    <text evidence="8">Monomer.</text>
</comment>
<keyword evidence="6 8" id="KW-0342">GTP-binding</keyword>
<accession>A0A6I3WG83</accession>
<dbReference type="NCBIfam" id="TIGR02665">
    <property type="entry name" value="molyb_mobA"/>
    <property type="match status" value="1"/>
</dbReference>
<feature type="binding site" evidence="8">
    <location>
        <position position="104"/>
    </location>
    <ligand>
        <name>Mg(2+)</name>
        <dbReference type="ChEBI" id="CHEBI:18420"/>
    </ligand>
</feature>
<keyword evidence="4 8" id="KW-0547">Nucleotide-binding</keyword>
<dbReference type="InterPro" id="IPR029044">
    <property type="entry name" value="Nucleotide-diphossugar_trans"/>
</dbReference>
<dbReference type="SUPFAM" id="SSF53448">
    <property type="entry name" value="Nucleotide-diphospho-sugar transferases"/>
    <property type="match status" value="1"/>
</dbReference>
<keyword evidence="1 8" id="KW-0963">Cytoplasm</keyword>
<dbReference type="OrthoDB" id="9788394at2"/>
<comment type="cofactor">
    <cofactor evidence="8">
        <name>Mg(2+)</name>
        <dbReference type="ChEBI" id="CHEBI:18420"/>
    </cofactor>
</comment>
<reference evidence="10 11" key="1">
    <citation type="submission" date="2019-11" db="EMBL/GenBank/DDBJ databases">
        <title>Pseudomonas karstica sp. nov. and Pseudomonas spelaei sp. nov. from karst caves.</title>
        <authorList>
            <person name="Zeman M."/>
        </authorList>
    </citation>
    <scope>NUCLEOTIDE SEQUENCE [LARGE SCALE GENOMIC DNA]</scope>
    <source>
        <strain evidence="10 11">CCM 7893</strain>
    </source>
</reference>
<comment type="catalytic activity">
    <reaction evidence="8">
        <text>Mo-molybdopterin + GTP + H(+) = Mo-molybdopterin guanine dinucleotide + diphosphate</text>
        <dbReference type="Rhea" id="RHEA:34243"/>
        <dbReference type="ChEBI" id="CHEBI:15378"/>
        <dbReference type="ChEBI" id="CHEBI:33019"/>
        <dbReference type="ChEBI" id="CHEBI:37565"/>
        <dbReference type="ChEBI" id="CHEBI:71302"/>
        <dbReference type="ChEBI" id="CHEBI:71310"/>
        <dbReference type="EC" id="2.7.7.77"/>
    </reaction>
</comment>
<proteinExistence type="inferred from homology"/>
<organism evidence="10 11">
    <name type="scientific">Pseudomonas spelaei</name>
    <dbReference type="NCBI Taxonomy" id="1055469"/>
    <lineage>
        <taxon>Bacteria</taxon>
        <taxon>Pseudomonadati</taxon>
        <taxon>Pseudomonadota</taxon>
        <taxon>Gammaproteobacteria</taxon>
        <taxon>Pseudomonadales</taxon>
        <taxon>Pseudomonadaceae</taxon>
        <taxon>Pseudomonas</taxon>
    </lineage>
</organism>
<comment type="caution">
    <text evidence="8">Lacks conserved residue(s) required for the propagation of feature annotation.</text>
</comment>
<evidence type="ECO:0000256" key="5">
    <source>
        <dbReference type="ARBA" id="ARBA00022842"/>
    </source>
</evidence>
<dbReference type="HAMAP" id="MF_00316">
    <property type="entry name" value="MobA"/>
    <property type="match status" value="1"/>
</dbReference>
<feature type="binding site" evidence="8">
    <location>
        <position position="74"/>
    </location>
    <ligand>
        <name>GTP</name>
        <dbReference type="ChEBI" id="CHEBI:37565"/>
    </ligand>
</feature>
<feature type="binding site" evidence="8">
    <location>
        <begin position="15"/>
        <end position="17"/>
    </location>
    <ligand>
        <name>GTP</name>
        <dbReference type="ChEBI" id="CHEBI:37565"/>
    </ligand>
</feature>
<keyword evidence="11" id="KW-1185">Reference proteome</keyword>
<evidence type="ECO:0000313" key="10">
    <source>
        <dbReference type="EMBL" id="MUF06152.1"/>
    </source>
</evidence>
<feature type="binding site" evidence="8">
    <location>
        <position position="28"/>
    </location>
    <ligand>
        <name>GTP</name>
        <dbReference type="ChEBI" id="CHEBI:37565"/>
    </ligand>
</feature>
<gene>
    <name evidence="8 10" type="primary">mobA</name>
    <name evidence="10" type="ORF">GNF76_17510</name>
</gene>
<evidence type="ECO:0000256" key="7">
    <source>
        <dbReference type="ARBA" id="ARBA00023150"/>
    </source>
</evidence>
<dbReference type="Proteomes" id="UP000438196">
    <property type="component" value="Unassembled WGS sequence"/>
</dbReference>
<comment type="domain">
    <text evidence="8">The N-terminal domain determines nucleotide recognition and specific binding, while the C-terminal domain determines the specific binding to the target protein.</text>
</comment>
<evidence type="ECO:0000256" key="4">
    <source>
        <dbReference type="ARBA" id="ARBA00022741"/>
    </source>
</evidence>
<keyword evidence="10" id="KW-0548">Nucleotidyltransferase</keyword>
<dbReference type="GO" id="GO:1902758">
    <property type="term" value="P:bis(molybdopterin guanine dinucleotide)molybdenum biosynthetic process"/>
    <property type="evidence" value="ECO:0007669"/>
    <property type="project" value="TreeGrafter"/>
</dbReference>
<dbReference type="GO" id="GO:0005525">
    <property type="term" value="F:GTP binding"/>
    <property type="evidence" value="ECO:0007669"/>
    <property type="project" value="UniProtKB-UniRule"/>
</dbReference>
<dbReference type="InterPro" id="IPR013482">
    <property type="entry name" value="Molybde_CF_guanTrfase"/>
</dbReference>
<evidence type="ECO:0000256" key="6">
    <source>
        <dbReference type="ARBA" id="ARBA00023134"/>
    </source>
</evidence>
<dbReference type="EC" id="2.7.7.77" evidence="8"/>
<dbReference type="PANTHER" id="PTHR19136:SF81">
    <property type="entry name" value="MOLYBDENUM COFACTOR GUANYLYLTRANSFERASE"/>
    <property type="match status" value="1"/>
</dbReference>
<dbReference type="InterPro" id="IPR025877">
    <property type="entry name" value="MobA-like_NTP_Trfase"/>
</dbReference>
<dbReference type="Gene3D" id="3.90.550.10">
    <property type="entry name" value="Spore Coat Polysaccharide Biosynthesis Protein SpsA, Chain A"/>
    <property type="match status" value="1"/>
</dbReference>
<evidence type="ECO:0000259" key="9">
    <source>
        <dbReference type="Pfam" id="PF12804"/>
    </source>
</evidence>
<evidence type="ECO:0000256" key="2">
    <source>
        <dbReference type="ARBA" id="ARBA00022679"/>
    </source>
</evidence>
<protein>
    <recommendedName>
        <fullName evidence="8">Molybdenum cofactor guanylyltransferase</fullName>
        <shortName evidence="8">MoCo guanylyltransferase</shortName>
        <ecNumber evidence="8">2.7.7.77</ecNumber>
    </recommendedName>
    <alternativeName>
        <fullName evidence="8">GTP:molybdopterin guanylyltransferase</fullName>
    </alternativeName>
    <alternativeName>
        <fullName evidence="8">Mo-MPT guanylyltransferase</fullName>
    </alternativeName>
    <alternativeName>
        <fullName evidence="8">Molybdopterin guanylyltransferase</fullName>
    </alternativeName>
    <alternativeName>
        <fullName evidence="8">Molybdopterin-guanine dinucleotide synthase</fullName>
        <shortName evidence="8">MGD synthase</shortName>
    </alternativeName>
</protein>
<keyword evidence="7 8" id="KW-0501">Molybdenum cofactor biosynthesis</keyword>
<dbReference type="AlphaFoldDB" id="A0A6I3WG83"/>
<evidence type="ECO:0000256" key="3">
    <source>
        <dbReference type="ARBA" id="ARBA00022723"/>
    </source>
</evidence>
<comment type="function">
    <text evidence="8">Transfers a GMP moiety from GTP to Mo-molybdopterin (Mo-MPT) cofactor (Moco or molybdenum cofactor) to form Mo-molybdopterin guanine dinucleotide (Mo-MGD) cofactor.</text>
</comment>
<evidence type="ECO:0000256" key="1">
    <source>
        <dbReference type="ARBA" id="ARBA00022490"/>
    </source>
</evidence>
<dbReference type="GO" id="GO:0005737">
    <property type="term" value="C:cytoplasm"/>
    <property type="evidence" value="ECO:0007669"/>
    <property type="project" value="UniProtKB-SubCell"/>
</dbReference>
<feature type="domain" description="MobA-like NTP transferase" evidence="9">
    <location>
        <begin position="13"/>
        <end position="166"/>
    </location>
</feature>
<dbReference type="PANTHER" id="PTHR19136">
    <property type="entry name" value="MOLYBDENUM COFACTOR GUANYLYLTRANSFERASE"/>
    <property type="match status" value="1"/>
</dbReference>
<dbReference type="Pfam" id="PF12804">
    <property type="entry name" value="NTP_transf_3"/>
    <property type="match status" value="1"/>
</dbReference>
<comment type="subcellular location">
    <subcellularLocation>
        <location evidence="8">Cytoplasm</location>
    </subcellularLocation>
</comment>
<keyword evidence="2 8" id="KW-0808">Transferase</keyword>
<dbReference type="CDD" id="cd02503">
    <property type="entry name" value="MobA"/>
    <property type="match status" value="1"/>
</dbReference>
<comment type="similarity">
    <text evidence="8">Belongs to the MobA family.</text>
</comment>
<dbReference type="EMBL" id="WNNK01000014">
    <property type="protein sequence ID" value="MUF06152.1"/>
    <property type="molecule type" value="Genomic_DNA"/>
</dbReference>
<name>A0A6I3WG83_9PSED</name>